<feature type="transmembrane region" description="Helical" evidence="1">
    <location>
        <begin position="6"/>
        <end position="24"/>
    </location>
</feature>
<keyword evidence="1" id="KW-1133">Transmembrane helix</keyword>
<accession>H6N7C6</accession>
<reference evidence="2 3" key="1">
    <citation type="journal article" date="2012" name="J. Bacteriol.">
        <title>Complete genome sequence of Mycoplasma haemocanis strain Illinois.</title>
        <authorList>
            <person name="do Nascimento N.C."/>
            <person name="Guimaraes A.M."/>
            <person name="Santos A.P."/>
            <person name="Sanmiguel P.J."/>
            <person name="Messick J.B."/>
        </authorList>
    </citation>
    <scope>NUCLEOTIDE SEQUENCE [LARGE SCALE GENOMIC DNA]</scope>
    <source>
        <strain evidence="2 3">Illinois</strain>
    </source>
</reference>
<evidence type="ECO:0000313" key="2">
    <source>
        <dbReference type="EMBL" id="AEW45548.1"/>
    </source>
</evidence>
<protein>
    <submittedName>
        <fullName evidence="2">Uncharacterized protein</fullName>
    </submittedName>
</protein>
<keyword evidence="1" id="KW-0812">Transmembrane</keyword>
<dbReference type="AlphaFoldDB" id="H6N7C6"/>
<proteinExistence type="predicted"/>
<keyword evidence="3" id="KW-1185">Reference proteome</keyword>
<name>H6N7C6_MYCHN</name>
<evidence type="ECO:0000256" key="1">
    <source>
        <dbReference type="SAM" id="Phobius"/>
    </source>
</evidence>
<dbReference type="HOGENOM" id="CLU_098620_3_0_14"/>
<dbReference type="STRING" id="1111676.MHC_03440"/>
<dbReference type="Proteomes" id="UP000009135">
    <property type="component" value="Chromosome"/>
</dbReference>
<keyword evidence="1" id="KW-0472">Membrane</keyword>
<dbReference type="EMBL" id="CP003199">
    <property type="protein sequence ID" value="AEW45548.1"/>
    <property type="molecule type" value="Genomic_DNA"/>
</dbReference>
<sequence length="201" mass="22816">MNPYKVLAGIGGFGATVGGGVLLARSSIFKDKTTIRDRLQRSGYSLNVSEENWNTILQEHNKSEHAANTKFSSESIDVSTLKEKCSRYLGEEDDNFKYDIAKKWCTEPRKVSDFLSASGLTSLATGDESAKDKWVKLEEEYRKSQKEKLVDLNLKTPKDDNSWKELRDKCGKLLNLKPWENHYETAMKSTQLWCINNAVPV</sequence>
<gene>
    <name evidence="2" type="ordered locus">MHC_03440</name>
</gene>
<evidence type="ECO:0000313" key="3">
    <source>
        <dbReference type="Proteomes" id="UP000009135"/>
    </source>
</evidence>
<organism evidence="2 3">
    <name type="scientific">Mycoplasma haemocanis (strain Illinois)</name>
    <dbReference type="NCBI Taxonomy" id="1111676"/>
    <lineage>
        <taxon>Bacteria</taxon>
        <taxon>Bacillati</taxon>
        <taxon>Mycoplasmatota</taxon>
        <taxon>Mollicutes</taxon>
        <taxon>Mycoplasmataceae</taxon>
        <taxon>Mycoplasma</taxon>
    </lineage>
</organism>
<dbReference type="KEGG" id="mhe:MHC_03440"/>
<dbReference type="OrthoDB" id="5382229at2"/>